<feature type="transmembrane region" description="Helical" evidence="1">
    <location>
        <begin position="68"/>
        <end position="87"/>
    </location>
</feature>
<proteinExistence type="predicted"/>
<name>A0ABS2FUE8_9FIRM</name>
<dbReference type="EMBL" id="JACSNX010000002">
    <property type="protein sequence ID" value="MBM6850482.1"/>
    <property type="molecule type" value="Genomic_DNA"/>
</dbReference>
<reference evidence="2 3" key="1">
    <citation type="journal article" date="2021" name="Sci. Rep.">
        <title>The distribution of antibiotic resistance genes in chicken gut microbiota commensals.</title>
        <authorList>
            <person name="Juricova H."/>
            <person name="Matiasovicova J."/>
            <person name="Kubasova T."/>
            <person name="Cejkova D."/>
            <person name="Rychlik I."/>
        </authorList>
    </citation>
    <scope>NUCLEOTIDE SEQUENCE [LARGE SCALE GENOMIC DNA]</scope>
    <source>
        <strain evidence="2 3">An411</strain>
    </source>
</reference>
<comment type="caution">
    <text evidence="2">The sequence shown here is derived from an EMBL/GenBank/DDBJ whole genome shotgun (WGS) entry which is preliminary data.</text>
</comment>
<accession>A0ABS2FUE8</accession>
<keyword evidence="3" id="KW-1185">Reference proteome</keyword>
<evidence type="ECO:0000313" key="3">
    <source>
        <dbReference type="Proteomes" id="UP000719500"/>
    </source>
</evidence>
<evidence type="ECO:0008006" key="4">
    <source>
        <dbReference type="Google" id="ProtNLM"/>
    </source>
</evidence>
<keyword evidence="1" id="KW-1133">Transmembrane helix</keyword>
<dbReference type="RefSeq" id="WP_204802502.1">
    <property type="nucleotide sequence ID" value="NZ_JACSNX010000002.1"/>
</dbReference>
<protein>
    <recommendedName>
        <fullName evidence="4">ABC transporter permease protein</fullName>
    </recommendedName>
</protein>
<feature type="transmembrane region" description="Helical" evidence="1">
    <location>
        <begin position="33"/>
        <end position="56"/>
    </location>
</feature>
<keyword evidence="1" id="KW-0472">Membrane</keyword>
<sequence>MKTWKLLLLALVPGLWGWLCNWLVSMSLTGGNGFLFMVVYYLLQAPAAIVFCLWLGRRCGRSERGYPACLLLTQWPSLVSFALYVWQFWFVTDEARSSLLALLGQAPSIPLTHFAACLVLPFSGDSWLQADSTAATAISLVLLAVLFSLGFWWGRRSRSSAS</sequence>
<keyword evidence="1" id="KW-0812">Transmembrane</keyword>
<dbReference type="Proteomes" id="UP000719500">
    <property type="component" value="Unassembled WGS sequence"/>
</dbReference>
<organism evidence="2 3">
    <name type="scientific">Oscillibacter valericigenes</name>
    <dbReference type="NCBI Taxonomy" id="351091"/>
    <lineage>
        <taxon>Bacteria</taxon>
        <taxon>Bacillati</taxon>
        <taxon>Bacillota</taxon>
        <taxon>Clostridia</taxon>
        <taxon>Eubacteriales</taxon>
        <taxon>Oscillospiraceae</taxon>
        <taxon>Oscillibacter</taxon>
    </lineage>
</organism>
<evidence type="ECO:0000256" key="1">
    <source>
        <dbReference type="SAM" id="Phobius"/>
    </source>
</evidence>
<feature type="transmembrane region" description="Helical" evidence="1">
    <location>
        <begin position="134"/>
        <end position="153"/>
    </location>
</feature>
<evidence type="ECO:0000313" key="2">
    <source>
        <dbReference type="EMBL" id="MBM6850482.1"/>
    </source>
</evidence>
<gene>
    <name evidence="2" type="ORF">H9X91_03400</name>
</gene>